<evidence type="ECO:0000259" key="2">
    <source>
        <dbReference type="Pfam" id="PF13598"/>
    </source>
</evidence>
<dbReference type="InterPro" id="IPR011935">
    <property type="entry name" value="CHP02231"/>
</dbReference>
<proteinExistence type="predicted"/>
<dbReference type="AlphaFoldDB" id="A0AAV7JSN9"/>
<dbReference type="Proteomes" id="UP001165289">
    <property type="component" value="Unassembled WGS sequence"/>
</dbReference>
<evidence type="ECO:0000256" key="1">
    <source>
        <dbReference type="SAM" id="SignalP"/>
    </source>
</evidence>
<name>A0AAV7JSN9_9METZ</name>
<feature type="chain" id="PRO_5043742524" evidence="1">
    <location>
        <begin position="26"/>
        <end position="240"/>
    </location>
</feature>
<keyword evidence="1" id="KW-0732">Signal</keyword>
<feature type="domain" description="DUF4139" evidence="2">
    <location>
        <begin position="135"/>
        <end position="203"/>
    </location>
</feature>
<keyword evidence="4" id="KW-1185">Reference proteome</keyword>
<dbReference type="Pfam" id="PF13598">
    <property type="entry name" value="DUF4139"/>
    <property type="match status" value="1"/>
</dbReference>
<accession>A0AAV7JSN9</accession>
<reference evidence="3 4" key="1">
    <citation type="journal article" date="2023" name="BMC Biol.">
        <title>The compact genome of the sponge Oopsacas minuta (Hexactinellida) is lacking key metazoan core genes.</title>
        <authorList>
            <person name="Santini S."/>
            <person name="Schenkelaars Q."/>
            <person name="Jourda C."/>
            <person name="Duchesne M."/>
            <person name="Belahbib H."/>
            <person name="Rocher C."/>
            <person name="Selva M."/>
            <person name="Riesgo A."/>
            <person name="Vervoort M."/>
            <person name="Leys S.P."/>
            <person name="Kodjabachian L."/>
            <person name="Le Bivic A."/>
            <person name="Borchiellini C."/>
            <person name="Claverie J.M."/>
            <person name="Renard E."/>
        </authorList>
    </citation>
    <scope>NUCLEOTIDE SEQUENCE [LARGE SCALE GENOMIC DNA]</scope>
    <source>
        <strain evidence="3">SPO-2</strain>
    </source>
</reference>
<gene>
    <name evidence="3" type="ORF">LOD99_5237</name>
</gene>
<protein>
    <submittedName>
        <fullName evidence="3">Protein F37C4.5-like</fullName>
    </submittedName>
</protein>
<organism evidence="3 4">
    <name type="scientific">Oopsacas minuta</name>
    <dbReference type="NCBI Taxonomy" id="111878"/>
    <lineage>
        <taxon>Eukaryota</taxon>
        <taxon>Metazoa</taxon>
        <taxon>Porifera</taxon>
        <taxon>Hexactinellida</taxon>
        <taxon>Hexasterophora</taxon>
        <taxon>Lyssacinosida</taxon>
        <taxon>Leucopsacidae</taxon>
        <taxon>Oopsacas</taxon>
    </lineage>
</organism>
<dbReference type="InterPro" id="IPR037291">
    <property type="entry name" value="DUF4139"/>
</dbReference>
<dbReference type="PANTHER" id="PTHR31005">
    <property type="entry name" value="DUF4139 DOMAIN-CONTAINING PROTEIN"/>
    <property type="match status" value="1"/>
</dbReference>
<sequence length="240" mass="26997">MGKAITTSQIVAISVIDLLFTAAVTQSNVKKPLSDVKAEQTFATPGVDYFEMFDKSTLNNLSNYLGFFSNSYFAAQDLFNSLSNELSSVSNRIKALQLNRNQQLSCNKYDKSTKFCKAIKVIVESQEECKICLIFTYLCSNASWNPFYQLSFSTEKNELELYYFGIVKQGTGENWKNCSISLSTSSPLLGKPPTLVPQTLSIRFQSQLHLIRASSISGLMGRYDETYNYANNDQDLYVLL</sequence>
<evidence type="ECO:0000313" key="3">
    <source>
        <dbReference type="EMBL" id="KAI6651430.1"/>
    </source>
</evidence>
<dbReference type="EMBL" id="JAKMXF010000304">
    <property type="protein sequence ID" value="KAI6651430.1"/>
    <property type="molecule type" value="Genomic_DNA"/>
</dbReference>
<evidence type="ECO:0000313" key="4">
    <source>
        <dbReference type="Proteomes" id="UP001165289"/>
    </source>
</evidence>
<comment type="caution">
    <text evidence="3">The sequence shown here is derived from an EMBL/GenBank/DDBJ whole genome shotgun (WGS) entry which is preliminary data.</text>
</comment>
<dbReference type="PANTHER" id="PTHR31005:SF8">
    <property type="entry name" value="DUF4139 DOMAIN-CONTAINING PROTEIN"/>
    <property type="match status" value="1"/>
</dbReference>
<feature type="signal peptide" evidence="1">
    <location>
        <begin position="1"/>
        <end position="25"/>
    </location>
</feature>